<protein>
    <submittedName>
        <fullName evidence="1">Uncharacterized protein</fullName>
    </submittedName>
</protein>
<sequence>MEKKRNKDPCAGCVWPMYREGRKVICPFQRCVREEYEPLWRKGKRRDDEEAQND</sequence>
<evidence type="ECO:0000313" key="2">
    <source>
        <dbReference type="Proteomes" id="UP000434475"/>
    </source>
</evidence>
<evidence type="ECO:0000313" key="1">
    <source>
        <dbReference type="EMBL" id="MSB18430.1"/>
    </source>
</evidence>
<organism evidence="1 2">
    <name type="scientific">Flavonifractor plautii</name>
    <name type="common">Fusobacterium plautii</name>
    <dbReference type="NCBI Taxonomy" id="292800"/>
    <lineage>
        <taxon>Bacteria</taxon>
        <taxon>Bacillati</taxon>
        <taxon>Bacillota</taxon>
        <taxon>Clostridia</taxon>
        <taxon>Eubacteriales</taxon>
        <taxon>Oscillospiraceae</taxon>
        <taxon>Flavonifractor</taxon>
    </lineage>
</organism>
<reference evidence="1 2" key="1">
    <citation type="journal article" date="2019" name="Nat. Med.">
        <title>A library of human gut bacterial isolates paired with longitudinal multiomics data enables mechanistic microbiome research.</title>
        <authorList>
            <person name="Poyet M."/>
            <person name="Groussin M."/>
            <person name="Gibbons S.M."/>
            <person name="Avila-Pacheco J."/>
            <person name="Jiang X."/>
            <person name="Kearney S.M."/>
            <person name="Perrotta A.R."/>
            <person name="Berdy B."/>
            <person name="Zhao S."/>
            <person name="Lieberman T.D."/>
            <person name="Swanson P.K."/>
            <person name="Smith M."/>
            <person name="Roesemann S."/>
            <person name="Alexander J.E."/>
            <person name="Rich S.A."/>
            <person name="Livny J."/>
            <person name="Vlamakis H."/>
            <person name="Clish C."/>
            <person name="Bullock K."/>
            <person name="Deik A."/>
            <person name="Scott J."/>
            <person name="Pierce K.A."/>
            <person name="Xavier R.J."/>
            <person name="Alm E.J."/>
        </authorList>
    </citation>
    <scope>NUCLEOTIDE SEQUENCE [LARGE SCALE GENOMIC DNA]</scope>
    <source>
        <strain evidence="1 2">BIOML-A2</strain>
    </source>
</reference>
<name>A0A6I2R0H8_FLAPL</name>
<comment type="caution">
    <text evidence="1">The sequence shown here is derived from an EMBL/GenBank/DDBJ whole genome shotgun (WGS) entry which is preliminary data.</text>
</comment>
<accession>A0A6I2R0H8</accession>
<dbReference type="RefSeq" id="WP_172697196.1">
    <property type="nucleotide sequence ID" value="NZ_WKPR01000003.1"/>
</dbReference>
<proteinExistence type="predicted"/>
<dbReference type="Proteomes" id="UP000434475">
    <property type="component" value="Unassembled WGS sequence"/>
</dbReference>
<dbReference type="EMBL" id="WKPR01000003">
    <property type="protein sequence ID" value="MSB18430.1"/>
    <property type="molecule type" value="Genomic_DNA"/>
</dbReference>
<gene>
    <name evidence="1" type="ORF">GKE97_02735</name>
</gene>
<dbReference type="AlphaFoldDB" id="A0A6I2R0H8"/>